<sequence length="149" mass="16036">MVRRSTVVAVVFVAALAGVGVWWFAGDGVSRAHVTVETANDSVVLEMVVADTARERYEGLSGTASLPADGMVFRYASVGERAYVMRGMNYPIDIVFVADGEVTAVHHAVVEDPPLTRYRGRADCVLELPYNWTARHGVSVGNDVACFGS</sequence>
<dbReference type="InterPro" id="IPR003795">
    <property type="entry name" value="DUF192"/>
</dbReference>
<reference evidence="2 3" key="1">
    <citation type="journal article" date="2019" name="Int. J. Syst. Evol. Microbiol.">
        <title>The Global Catalogue of Microorganisms (GCM) 10K type strain sequencing project: providing services to taxonomists for standard genome sequencing and annotation.</title>
        <authorList>
            <consortium name="The Broad Institute Genomics Platform"/>
            <consortium name="The Broad Institute Genome Sequencing Center for Infectious Disease"/>
            <person name="Wu L."/>
            <person name="Ma J."/>
        </authorList>
    </citation>
    <scope>NUCLEOTIDE SEQUENCE [LARGE SCALE GENOMIC DNA]</scope>
    <source>
        <strain evidence="2 3">JCM 16327</strain>
    </source>
</reference>
<dbReference type="PANTHER" id="PTHR37953">
    <property type="entry name" value="UPF0127 PROTEIN MJ1496"/>
    <property type="match status" value="1"/>
</dbReference>
<organism evidence="2 3">
    <name type="scientific">Salarchaeum japonicum</name>
    <dbReference type="NCBI Taxonomy" id="555573"/>
    <lineage>
        <taxon>Archaea</taxon>
        <taxon>Methanobacteriati</taxon>
        <taxon>Methanobacteriota</taxon>
        <taxon>Stenosarchaea group</taxon>
        <taxon>Halobacteria</taxon>
        <taxon>Halobacteriales</taxon>
        <taxon>Halobacteriaceae</taxon>
    </lineage>
</organism>
<accession>A0AAV3T188</accession>
<dbReference type="Gene3D" id="2.60.120.1140">
    <property type="entry name" value="Protein of unknown function DUF192"/>
    <property type="match status" value="1"/>
</dbReference>
<dbReference type="GeneID" id="68574006"/>
<keyword evidence="1" id="KW-0812">Transmembrane</keyword>
<protein>
    <recommendedName>
        <fullName evidence="4">DUF192 domain-containing protein</fullName>
    </recommendedName>
</protein>
<evidence type="ECO:0000256" key="1">
    <source>
        <dbReference type="SAM" id="Phobius"/>
    </source>
</evidence>
<dbReference type="Pfam" id="PF02643">
    <property type="entry name" value="DUF192"/>
    <property type="match status" value="1"/>
</dbReference>
<gene>
    <name evidence="2" type="ORF">GCM10009019_13250</name>
</gene>
<evidence type="ECO:0000313" key="2">
    <source>
        <dbReference type="EMBL" id="GAA0651598.1"/>
    </source>
</evidence>
<keyword evidence="3" id="KW-1185">Reference proteome</keyword>
<dbReference type="InterPro" id="IPR038695">
    <property type="entry name" value="Saro_0823-like_sf"/>
</dbReference>
<dbReference type="RefSeq" id="WP_227260986.1">
    <property type="nucleotide sequence ID" value="NZ_BAAADU010000002.1"/>
</dbReference>
<keyword evidence="1" id="KW-0472">Membrane</keyword>
<evidence type="ECO:0008006" key="4">
    <source>
        <dbReference type="Google" id="ProtNLM"/>
    </source>
</evidence>
<dbReference type="AlphaFoldDB" id="A0AAV3T188"/>
<evidence type="ECO:0000313" key="3">
    <source>
        <dbReference type="Proteomes" id="UP001500194"/>
    </source>
</evidence>
<dbReference type="Proteomes" id="UP001500194">
    <property type="component" value="Unassembled WGS sequence"/>
</dbReference>
<proteinExistence type="predicted"/>
<keyword evidence="1" id="KW-1133">Transmembrane helix</keyword>
<comment type="caution">
    <text evidence="2">The sequence shown here is derived from an EMBL/GenBank/DDBJ whole genome shotgun (WGS) entry which is preliminary data.</text>
</comment>
<dbReference type="EMBL" id="BAAADU010000002">
    <property type="protein sequence ID" value="GAA0651598.1"/>
    <property type="molecule type" value="Genomic_DNA"/>
</dbReference>
<feature type="transmembrane region" description="Helical" evidence="1">
    <location>
        <begin position="7"/>
        <end position="25"/>
    </location>
</feature>
<name>A0AAV3T188_9EURY</name>
<dbReference type="PANTHER" id="PTHR37953:SF1">
    <property type="entry name" value="UPF0127 PROTEIN MJ1496"/>
    <property type="match status" value="1"/>
</dbReference>